<protein>
    <submittedName>
        <fullName evidence="4">Glycerophosphoryl diester phosphodiesterase membrane domain-containing protein</fullName>
    </submittedName>
</protein>
<feature type="domain" description="DUF7847" evidence="3">
    <location>
        <begin position="121"/>
        <end position="407"/>
    </location>
</feature>
<organism evidence="4 5">
    <name type="scientific">Streptomyces lonegramiae</name>
    <dbReference type="NCBI Taxonomy" id="3075524"/>
    <lineage>
        <taxon>Bacteria</taxon>
        <taxon>Bacillati</taxon>
        <taxon>Actinomycetota</taxon>
        <taxon>Actinomycetes</taxon>
        <taxon>Kitasatosporales</taxon>
        <taxon>Streptomycetaceae</taxon>
        <taxon>Streptomyces</taxon>
    </lineage>
</organism>
<gene>
    <name evidence="4" type="ORF">RND15_30335</name>
</gene>
<dbReference type="PANTHER" id="PTHR33133">
    <property type="entry name" value="OS08G0107100 PROTEIN-RELATED"/>
    <property type="match status" value="1"/>
</dbReference>
<dbReference type="Pfam" id="PF25231">
    <property type="entry name" value="DUF7847"/>
    <property type="match status" value="1"/>
</dbReference>
<proteinExistence type="predicted"/>
<feature type="transmembrane region" description="Helical" evidence="2">
    <location>
        <begin position="326"/>
        <end position="348"/>
    </location>
</feature>
<feature type="transmembrane region" description="Helical" evidence="2">
    <location>
        <begin position="242"/>
        <end position="270"/>
    </location>
</feature>
<keyword evidence="2" id="KW-1133">Transmembrane helix</keyword>
<dbReference type="Proteomes" id="UP001180754">
    <property type="component" value="Unassembled WGS sequence"/>
</dbReference>
<dbReference type="EMBL" id="JAVRFD010000016">
    <property type="protein sequence ID" value="MDT0546971.1"/>
    <property type="molecule type" value="Genomic_DNA"/>
</dbReference>
<evidence type="ECO:0000256" key="1">
    <source>
        <dbReference type="SAM" id="MobiDB-lite"/>
    </source>
</evidence>
<evidence type="ECO:0000259" key="3">
    <source>
        <dbReference type="Pfam" id="PF25231"/>
    </source>
</evidence>
<feature type="transmembrane region" description="Helical" evidence="2">
    <location>
        <begin position="199"/>
        <end position="222"/>
    </location>
</feature>
<keyword evidence="5" id="KW-1185">Reference proteome</keyword>
<feature type="region of interest" description="Disordered" evidence="1">
    <location>
        <begin position="1"/>
        <end position="108"/>
    </location>
</feature>
<sequence length="431" mass="44472">MNDSPGWAPPGPSPSDEPDQHTRHGRPKGTADGQAPALPDQPGPDRPAVDDSVTDGPEWGAKWAERQPPAGHWTAHPGNAPAPPPTPPTGPAGPASYENWGHGWTQPPPAARPGVIPLRPLSVGEILDGAVSTLRAHWRPVLCVSLVVALVAQGVTTAATGLWFRDANGLDALGNNPDQTLRETLGDLGQAMKSSAVPLAAGILGTLVTTALLTVVIGRAVLGRPVPLGEAWRDARPRLLQLCGLLLLMPALVALTLTAGLAPGLLLIATGAEDEGAALAMLGGLAAAVAALWLWIRYSLAAPALMLEKRGIGAAMRRSAKLVRGAWWRVLGIQLLALLIAVVISAVIEVPTSLVGMAVGGDNAMDWLSGESATVSWTFLVVIGIGGVIGSTITLPIAAGITALIYVDQRIRREALDVELASAAGIPGQEK</sequence>
<reference evidence="4" key="1">
    <citation type="submission" date="2024-05" db="EMBL/GenBank/DDBJ databases">
        <title>30 novel species of actinomycetes from the DSMZ collection.</title>
        <authorList>
            <person name="Nouioui I."/>
        </authorList>
    </citation>
    <scope>NUCLEOTIDE SEQUENCE</scope>
    <source>
        <strain evidence="4">DSM 41529</strain>
    </source>
</reference>
<evidence type="ECO:0000313" key="5">
    <source>
        <dbReference type="Proteomes" id="UP001180754"/>
    </source>
</evidence>
<feature type="transmembrane region" description="Helical" evidence="2">
    <location>
        <begin position="141"/>
        <end position="164"/>
    </location>
</feature>
<dbReference type="RefSeq" id="WP_311727463.1">
    <property type="nucleotide sequence ID" value="NZ_JAVRFD010000016.1"/>
</dbReference>
<feature type="transmembrane region" description="Helical" evidence="2">
    <location>
        <begin position="377"/>
        <end position="407"/>
    </location>
</feature>
<accession>A0ABU2XN87</accession>
<dbReference type="PANTHER" id="PTHR33133:SF1">
    <property type="entry name" value="EXPRESSED PROTEIN-RELATED"/>
    <property type="match status" value="1"/>
</dbReference>
<keyword evidence="2" id="KW-0812">Transmembrane</keyword>
<feature type="transmembrane region" description="Helical" evidence="2">
    <location>
        <begin position="276"/>
        <end position="296"/>
    </location>
</feature>
<feature type="compositionally biased region" description="Pro residues" evidence="1">
    <location>
        <begin position="80"/>
        <end position="91"/>
    </location>
</feature>
<keyword evidence="2" id="KW-0472">Membrane</keyword>
<comment type="caution">
    <text evidence="4">The sequence shown here is derived from an EMBL/GenBank/DDBJ whole genome shotgun (WGS) entry which is preliminary data.</text>
</comment>
<name>A0ABU2XN87_9ACTN</name>
<dbReference type="InterPro" id="IPR057169">
    <property type="entry name" value="DUF7847"/>
</dbReference>
<evidence type="ECO:0000256" key="2">
    <source>
        <dbReference type="SAM" id="Phobius"/>
    </source>
</evidence>
<evidence type="ECO:0000313" key="4">
    <source>
        <dbReference type="EMBL" id="MDT0546971.1"/>
    </source>
</evidence>